<dbReference type="EMBL" id="NJBO01000010">
    <property type="protein sequence ID" value="TKJ42660.1"/>
    <property type="molecule type" value="Genomic_DNA"/>
</dbReference>
<dbReference type="Gene3D" id="3.40.1110.10">
    <property type="entry name" value="Calcium-transporting ATPase, cytoplasmic domain N"/>
    <property type="match status" value="2"/>
</dbReference>
<dbReference type="SUPFAM" id="SSF81665">
    <property type="entry name" value="Calcium ATPase, transmembrane domain M"/>
    <property type="match status" value="1"/>
</dbReference>
<dbReference type="Proteomes" id="UP000317778">
    <property type="component" value="Unassembled WGS sequence"/>
</dbReference>
<dbReference type="InterPro" id="IPR006068">
    <property type="entry name" value="ATPase_P-typ_cation-transptr_C"/>
</dbReference>
<name>A0A532V637_UNCT6</name>
<dbReference type="GO" id="GO:0005388">
    <property type="term" value="F:P-type calcium transporter activity"/>
    <property type="evidence" value="ECO:0007669"/>
    <property type="project" value="TreeGrafter"/>
</dbReference>
<sequence>MSDSTDWTRRTPEETSKILETDLASGLTVKEAKKRLQEYGPNRWIEEKRPNPLAMFASQFVDPIVLILVAALVVSGFILGEWLDAAAIGVILILNAVLGFVQEYRADRTLAALKKLASPRCRVMREGKIAEIDTEELVPGDVVLLAAGDKVPADGRLIDAKHILVDEASLTGESVAVDKQTAPLEAQTRLLGEKRNMTFLGTSVVKGRGAFVVTATGRGTEMGKVASSLATKKEETPLQKDLRKLGTKILFIVLGTCAVVFLVELFKQSAESNWLTPLLVAISLAVAAIPEGLPAAVTISLALGVRRMAERRAIVRRLHAVETLGSTSFICTDKTGTITENRMRVEKILTLDPNSERTLLQAMLLCNDTHHSGEGELVGDPTETALVRFAEERGFVLEQMRQSCARVDELAFDSERKMMTTLHRTDSGFVSMTKGAPEMVLERCANLDDRQRKEWYRRCERLSRQGFRLLGFAKKDVSQMSADSSLEEDMEFLGLAAESDPPRVEVPGALKECTSAGIRVAMITGDHMATAQAVAERVGLKGEALSGEELARMSDEELYDRVQNIGVYARISPLQKVKILEALKYRDQVVAMTGDGVNDAPALKCADIGVAMGITGTDVAVEASEMVLTDDNFATIVSAVREGRLIFSNIKKFVHFLLSCNVSEVLTVLLASLLGMPFPLLPIQILWVNLVTDGLPALALGSDKPNRDLMSSPPRKLGEGIITQMGLLGIILQGLILTVGVLGAYTASLYLLPNWFAGWLPRLGEGQAQAYTVNLARTIAFSTLVFSQLLHAFNFRVGRSFLFSKQTLRNLFLNGAFGLSLALQAAVIYFGPVATIFKTVPLSWIHLVVIAVASLIPVICINLLRRATKIQ</sequence>
<evidence type="ECO:0000256" key="11">
    <source>
        <dbReference type="SAM" id="Phobius"/>
    </source>
</evidence>
<dbReference type="SUPFAM" id="SSF81653">
    <property type="entry name" value="Calcium ATPase, transduction domain A"/>
    <property type="match status" value="1"/>
</dbReference>
<dbReference type="PRINTS" id="PR00119">
    <property type="entry name" value="CATATPASE"/>
</dbReference>
<keyword evidence="8" id="KW-1278">Translocase</keyword>
<organism evidence="13 14">
    <name type="scientific">candidate division TA06 bacterium B3_TA06</name>
    <dbReference type="NCBI Taxonomy" id="2012487"/>
    <lineage>
        <taxon>Bacteria</taxon>
        <taxon>Bacteria division TA06</taxon>
    </lineage>
</organism>
<evidence type="ECO:0000256" key="5">
    <source>
        <dbReference type="ARBA" id="ARBA00022741"/>
    </source>
</evidence>
<dbReference type="GO" id="GO:0005524">
    <property type="term" value="F:ATP binding"/>
    <property type="evidence" value="ECO:0007669"/>
    <property type="project" value="UniProtKB-KW"/>
</dbReference>
<evidence type="ECO:0000256" key="10">
    <source>
        <dbReference type="ARBA" id="ARBA00023136"/>
    </source>
</evidence>
<dbReference type="PANTHER" id="PTHR24093">
    <property type="entry name" value="CATION TRANSPORTING ATPASE"/>
    <property type="match status" value="1"/>
</dbReference>
<reference evidence="13 14" key="1">
    <citation type="submission" date="2017-06" db="EMBL/GenBank/DDBJ databases">
        <title>Novel microbial phyla capable of carbon fixation and sulfur reduction in deep-sea sediments.</title>
        <authorList>
            <person name="Huang J."/>
            <person name="Baker B."/>
            <person name="Wang Y."/>
        </authorList>
    </citation>
    <scope>NUCLEOTIDE SEQUENCE [LARGE SCALE GENOMIC DNA]</scope>
    <source>
        <strain evidence="13">B3_TA06</strain>
    </source>
</reference>
<dbReference type="InterPro" id="IPR001757">
    <property type="entry name" value="P_typ_ATPase"/>
</dbReference>
<dbReference type="GO" id="GO:0005886">
    <property type="term" value="C:plasma membrane"/>
    <property type="evidence" value="ECO:0007669"/>
    <property type="project" value="TreeGrafter"/>
</dbReference>
<feature type="transmembrane region" description="Helical" evidence="11">
    <location>
        <begin position="85"/>
        <end position="101"/>
    </location>
</feature>
<comment type="caution">
    <text evidence="13">The sequence shown here is derived from an EMBL/GenBank/DDBJ whole genome shotgun (WGS) entry which is preliminary data.</text>
</comment>
<dbReference type="SFLD" id="SFLDF00027">
    <property type="entry name" value="p-type_atpase"/>
    <property type="match status" value="1"/>
</dbReference>
<dbReference type="GO" id="GO:0016887">
    <property type="term" value="F:ATP hydrolysis activity"/>
    <property type="evidence" value="ECO:0007669"/>
    <property type="project" value="InterPro"/>
</dbReference>
<feature type="transmembrane region" description="Helical" evidence="11">
    <location>
        <begin position="811"/>
        <end position="831"/>
    </location>
</feature>
<dbReference type="GO" id="GO:0046872">
    <property type="term" value="F:metal ion binding"/>
    <property type="evidence" value="ECO:0007669"/>
    <property type="project" value="UniProtKB-KW"/>
</dbReference>
<dbReference type="InterPro" id="IPR023214">
    <property type="entry name" value="HAD_sf"/>
</dbReference>
<evidence type="ECO:0000313" key="14">
    <source>
        <dbReference type="Proteomes" id="UP000317778"/>
    </source>
</evidence>
<evidence type="ECO:0000256" key="4">
    <source>
        <dbReference type="ARBA" id="ARBA00022723"/>
    </source>
</evidence>
<evidence type="ECO:0000256" key="3">
    <source>
        <dbReference type="ARBA" id="ARBA00022692"/>
    </source>
</evidence>
<dbReference type="InterPro" id="IPR018303">
    <property type="entry name" value="ATPase_P-typ_P_site"/>
</dbReference>
<evidence type="ECO:0000256" key="8">
    <source>
        <dbReference type="ARBA" id="ARBA00022967"/>
    </source>
</evidence>
<feature type="transmembrane region" description="Helical" evidence="11">
    <location>
        <begin position="53"/>
        <end position="79"/>
    </location>
</feature>
<dbReference type="Gene3D" id="3.40.50.1000">
    <property type="entry name" value="HAD superfamily/HAD-like"/>
    <property type="match status" value="2"/>
</dbReference>
<keyword evidence="5" id="KW-0547">Nucleotide-binding</keyword>
<dbReference type="InterPro" id="IPR036412">
    <property type="entry name" value="HAD-like_sf"/>
</dbReference>
<dbReference type="NCBIfam" id="TIGR01494">
    <property type="entry name" value="ATPase_P-type"/>
    <property type="match status" value="4"/>
</dbReference>
<dbReference type="PROSITE" id="PS00154">
    <property type="entry name" value="ATPASE_E1_E2"/>
    <property type="match status" value="1"/>
</dbReference>
<evidence type="ECO:0000256" key="1">
    <source>
        <dbReference type="ARBA" id="ARBA00004127"/>
    </source>
</evidence>
<dbReference type="Pfam" id="PF00689">
    <property type="entry name" value="Cation_ATPase_C"/>
    <property type="match status" value="1"/>
</dbReference>
<keyword evidence="6" id="KW-0067">ATP-binding</keyword>
<dbReference type="InterPro" id="IPR023299">
    <property type="entry name" value="ATPase_P-typ_cyto_dom_N"/>
</dbReference>
<keyword evidence="10 11" id="KW-0472">Membrane</keyword>
<keyword evidence="9 11" id="KW-1133">Transmembrane helix</keyword>
<evidence type="ECO:0000256" key="2">
    <source>
        <dbReference type="ARBA" id="ARBA00022553"/>
    </source>
</evidence>
<proteinExistence type="predicted"/>
<evidence type="ECO:0000256" key="7">
    <source>
        <dbReference type="ARBA" id="ARBA00022842"/>
    </source>
</evidence>
<dbReference type="FunFam" id="2.70.150.10:FF:000160">
    <property type="entry name" value="Sarcoplasmic/endoplasmic reticulum calcium ATPase 1"/>
    <property type="match status" value="1"/>
</dbReference>
<dbReference type="SUPFAM" id="SSF56784">
    <property type="entry name" value="HAD-like"/>
    <property type="match status" value="1"/>
</dbReference>
<feature type="transmembrane region" description="Helical" evidence="11">
    <location>
        <begin position="721"/>
        <end position="751"/>
    </location>
</feature>
<evidence type="ECO:0000256" key="6">
    <source>
        <dbReference type="ARBA" id="ARBA00022840"/>
    </source>
</evidence>
<dbReference type="SMART" id="SM00831">
    <property type="entry name" value="Cation_ATPase_N"/>
    <property type="match status" value="1"/>
</dbReference>
<dbReference type="SFLD" id="SFLDG00002">
    <property type="entry name" value="C1.7:_P-type_atpase_like"/>
    <property type="match status" value="1"/>
</dbReference>
<dbReference type="InterPro" id="IPR059000">
    <property type="entry name" value="ATPase_P-type_domA"/>
</dbReference>
<keyword evidence="7" id="KW-0460">Magnesium</keyword>
<keyword evidence="2" id="KW-0597">Phosphoprotein</keyword>
<dbReference type="PANTHER" id="PTHR24093:SF506">
    <property type="entry name" value="CATION-TRANSPORTING ATPASE PMA1"/>
    <property type="match status" value="1"/>
</dbReference>
<evidence type="ECO:0000313" key="13">
    <source>
        <dbReference type="EMBL" id="TKJ42660.1"/>
    </source>
</evidence>
<dbReference type="InterPro" id="IPR023298">
    <property type="entry name" value="ATPase_P-typ_TM_dom_sf"/>
</dbReference>
<feature type="transmembrane region" description="Helical" evidence="11">
    <location>
        <begin position="680"/>
        <end position="700"/>
    </location>
</feature>
<dbReference type="InterPro" id="IPR008250">
    <property type="entry name" value="ATPase_P-typ_transduc_dom_A_sf"/>
</dbReference>
<dbReference type="PRINTS" id="PR00120">
    <property type="entry name" value="HATPASE"/>
</dbReference>
<dbReference type="Pfam" id="PF00122">
    <property type="entry name" value="E1-E2_ATPase"/>
    <property type="match status" value="1"/>
</dbReference>
<keyword evidence="3 11" id="KW-0812">Transmembrane</keyword>
<dbReference type="Pfam" id="PF13246">
    <property type="entry name" value="Cation_ATPase"/>
    <property type="match status" value="1"/>
</dbReference>
<dbReference type="Gene3D" id="1.20.1110.10">
    <property type="entry name" value="Calcium-transporting ATPase, transmembrane domain"/>
    <property type="match status" value="2"/>
</dbReference>
<feature type="transmembrane region" description="Helical" evidence="11">
    <location>
        <begin position="771"/>
        <end position="790"/>
    </location>
</feature>
<dbReference type="Gene3D" id="2.70.150.10">
    <property type="entry name" value="Calcium-transporting ATPase, cytoplasmic transduction domain A"/>
    <property type="match status" value="1"/>
</dbReference>
<dbReference type="AlphaFoldDB" id="A0A532V637"/>
<evidence type="ECO:0000259" key="12">
    <source>
        <dbReference type="SMART" id="SM00831"/>
    </source>
</evidence>
<feature type="domain" description="Cation-transporting P-type ATPase N-terminal" evidence="12">
    <location>
        <begin position="6"/>
        <end position="80"/>
    </location>
</feature>
<dbReference type="GO" id="GO:0012505">
    <property type="term" value="C:endomembrane system"/>
    <property type="evidence" value="ECO:0007669"/>
    <property type="project" value="UniProtKB-SubCell"/>
</dbReference>
<evidence type="ECO:0000256" key="9">
    <source>
        <dbReference type="ARBA" id="ARBA00022989"/>
    </source>
</evidence>
<gene>
    <name evidence="13" type="ORF">CEE36_07100</name>
</gene>
<feature type="transmembrane region" description="Helical" evidence="11">
    <location>
        <begin position="278"/>
        <end position="303"/>
    </location>
</feature>
<feature type="transmembrane region" description="Helical" evidence="11">
    <location>
        <begin position="653"/>
        <end position="674"/>
    </location>
</feature>
<dbReference type="SFLD" id="SFLDS00003">
    <property type="entry name" value="Haloacid_Dehalogenase"/>
    <property type="match status" value="1"/>
</dbReference>
<protein>
    <submittedName>
        <fullName evidence="13">ATPase</fullName>
    </submittedName>
</protein>
<accession>A0A532V637</accession>
<dbReference type="InterPro" id="IPR044492">
    <property type="entry name" value="P_typ_ATPase_HD_dom"/>
</dbReference>
<comment type="subcellular location">
    <subcellularLocation>
        <location evidence="1">Endomembrane system</location>
        <topology evidence="1">Multi-pass membrane protein</topology>
    </subcellularLocation>
</comment>
<dbReference type="Pfam" id="PF00690">
    <property type="entry name" value="Cation_ATPase_N"/>
    <property type="match status" value="1"/>
</dbReference>
<keyword evidence="4" id="KW-0479">Metal-binding</keyword>
<dbReference type="InterPro" id="IPR004014">
    <property type="entry name" value="ATPase_P-typ_cation-transptr_N"/>
</dbReference>
<feature type="transmembrane region" description="Helical" evidence="11">
    <location>
        <begin position="249"/>
        <end position="266"/>
    </location>
</feature>
<feature type="transmembrane region" description="Helical" evidence="11">
    <location>
        <begin position="843"/>
        <end position="864"/>
    </location>
</feature>